<dbReference type="Pfam" id="PF00282">
    <property type="entry name" value="Pyridoxal_deC"/>
    <property type="match status" value="1"/>
</dbReference>
<evidence type="ECO:0000313" key="8">
    <source>
        <dbReference type="EMBL" id="KEQ01169.1"/>
    </source>
</evidence>
<dbReference type="SUPFAM" id="SSF53383">
    <property type="entry name" value="PLP-dependent transferases"/>
    <property type="match status" value="1"/>
</dbReference>
<organism evidence="8 9">
    <name type="scientific">Snodgrassella alvi SCGC AB-598-J21</name>
    <dbReference type="NCBI Taxonomy" id="1385367"/>
    <lineage>
        <taxon>Bacteria</taxon>
        <taxon>Pseudomonadati</taxon>
        <taxon>Pseudomonadota</taxon>
        <taxon>Betaproteobacteria</taxon>
        <taxon>Neisseriales</taxon>
        <taxon>Neisseriaceae</taxon>
        <taxon>Snodgrassella</taxon>
    </lineage>
</organism>
<accession>A0A074W123</accession>
<keyword evidence="4 6" id="KW-0663">Pyridoxal phosphate</keyword>
<sequence length="471" mass="52870">MNKTLKNDLTAIHELLENTFHQSIDFLNNLDSMPTCCQLTQQQQNSLPRLNLPEQGYGGLAALNQFNTQFKEFIVASGGPRYWGYVTGGSTPAAIIGDILATIYDQNTQAISGEGDVSARIEIHTTDLLLDLFNLPREFTGGFVTGTTMANFSALAVARQWFGTQFKQDIAADGLINLSLPVISATPHSSVLKSLAMLGLGRNNLITIPTLSNQREAINVAELKLFIEDRFKHQPFILVLNAGTANTADFDAIAEIMDLKHSYNCWIHIDAAFGAFAACSSHYPHLLNGWEMADSIAIDCHKWLNVPYENACFFIRKEHFSLQFNQFKNSSAPYLENQLENFNFMNILPENSRRLKALPVLFSLLAYGREGYRYIVDNSIELAQEFGNYIRKSSHFELLAEVRLNIVCFKVTVACDTAEFLQKLNKTGLVFMTPITFNHERGIRAAFVNWRTTIEDIKLVCSLIENIINSK</sequence>
<keyword evidence="5 7" id="KW-0456">Lyase</keyword>
<reference evidence="8 9" key="1">
    <citation type="journal article" date="2014" name="PLoS Genet.">
        <title>Hidden diversity in honey bee gut symbionts detected by single-cell genomics.</title>
        <authorList>
            <person name="Engel P."/>
            <person name="Stepanauskas R."/>
            <person name="Moran N."/>
        </authorList>
    </citation>
    <scope>NUCLEOTIDE SEQUENCE [LARGE SCALE GENOMIC DNA]</scope>
    <source>
        <strain evidence="8 9">SCGC AB-598-J21</strain>
    </source>
</reference>
<dbReference type="InterPro" id="IPR015422">
    <property type="entry name" value="PyrdxlP-dep_Trfase_small"/>
</dbReference>
<evidence type="ECO:0000256" key="7">
    <source>
        <dbReference type="RuleBase" id="RU000382"/>
    </source>
</evidence>
<evidence type="ECO:0000313" key="9">
    <source>
        <dbReference type="Proteomes" id="UP000027644"/>
    </source>
</evidence>
<comment type="similarity">
    <text evidence="2 7">Belongs to the group II decarboxylase family.</text>
</comment>
<evidence type="ECO:0000256" key="3">
    <source>
        <dbReference type="ARBA" id="ARBA00022793"/>
    </source>
</evidence>
<dbReference type="PANTHER" id="PTHR11999:SF70">
    <property type="entry name" value="MIP05841P"/>
    <property type="match status" value="1"/>
</dbReference>
<feature type="modified residue" description="N6-(pyridoxal phosphate)lysine" evidence="6">
    <location>
        <position position="302"/>
    </location>
</feature>
<dbReference type="Gene3D" id="3.40.640.10">
    <property type="entry name" value="Type I PLP-dependent aspartate aminotransferase-like (Major domain)"/>
    <property type="match status" value="1"/>
</dbReference>
<protein>
    <submittedName>
        <fullName evidence="8">Glutamate decarboxylase and related PLP-dependent protein</fullName>
    </submittedName>
</protein>
<dbReference type="Gene3D" id="3.90.1150.10">
    <property type="entry name" value="Aspartate Aminotransferase, domain 1"/>
    <property type="match status" value="1"/>
</dbReference>
<evidence type="ECO:0000256" key="4">
    <source>
        <dbReference type="ARBA" id="ARBA00022898"/>
    </source>
</evidence>
<name>A0A074W123_9NEIS</name>
<dbReference type="PANTHER" id="PTHR11999">
    <property type="entry name" value="GROUP II PYRIDOXAL-5-PHOSPHATE DECARBOXYLASE"/>
    <property type="match status" value="1"/>
</dbReference>
<comment type="caution">
    <text evidence="8">The sequence shown here is derived from an EMBL/GenBank/DDBJ whole genome shotgun (WGS) entry which is preliminary data.</text>
</comment>
<evidence type="ECO:0000256" key="6">
    <source>
        <dbReference type="PIRSR" id="PIRSR602129-50"/>
    </source>
</evidence>
<dbReference type="InterPro" id="IPR010977">
    <property type="entry name" value="Aromatic_deC"/>
</dbReference>
<dbReference type="InterPro" id="IPR002129">
    <property type="entry name" value="PyrdxlP-dep_de-COase"/>
</dbReference>
<dbReference type="InterPro" id="IPR015424">
    <property type="entry name" value="PyrdxlP-dep_Trfase"/>
</dbReference>
<dbReference type="PRINTS" id="PR00800">
    <property type="entry name" value="YHDCRBOXLASE"/>
</dbReference>
<dbReference type="GO" id="GO:0030170">
    <property type="term" value="F:pyridoxal phosphate binding"/>
    <property type="evidence" value="ECO:0007669"/>
    <property type="project" value="InterPro"/>
</dbReference>
<evidence type="ECO:0000256" key="5">
    <source>
        <dbReference type="ARBA" id="ARBA00023239"/>
    </source>
</evidence>
<dbReference type="AlphaFoldDB" id="A0A074W123"/>
<keyword evidence="3" id="KW-0210">Decarboxylase</keyword>
<comment type="cofactor">
    <cofactor evidence="1 6 7">
        <name>pyridoxal 5'-phosphate</name>
        <dbReference type="ChEBI" id="CHEBI:597326"/>
    </cofactor>
</comment>
<evidence type="ECO:0000256" key="2">
    <source>
        <dbReference type="ARBA" id="ARBA00009533"/>
    </source>
</evidence>
<dbReference type="InterPro" id="IPR015421">
    <property type="entry name" value="PyrdxlP-dep_Trfase_major"/>
</dbReference>
<dbReference type="GO" id="GO:0006520">
    <property type="term" value="P:amino acid metabolic process"/>
    <property type="evidence" value="ECO:0007669"/>
    <property type="project" value="InterPro"/>
</dbReference>
<dbReference type="Gene3D" id="3.90.1150.170">
    <property type="match status" value="1"/>
</dbReference>
<dbReference type="GO" id="GO:0016831">
    <property type="term" value="F:carboxy-lyase activity"/>
    <property type="evidence" value="ECO:0007669"/>
    <property type="project" value="UniProtKB-KW"/>
</dbReference>
<dbReference type="Proteomes" id="UP000027644">
    <property type="component" value="Unassembled WGS sequence"/>
</dbReference>
<evidence type="ECO:0000256" key="1">
    <source>
        <dbReference type="ARBA" id="ARBA00001933"/>
    </source>
</evidence>
<dbReference type="EMBL" id="AVQL01000434">
    <property type="protein sequence ID" value="KEQ01169.1"/>
    <property type="molecule type" value="Genomic_DNA"/>
</dbReference>
<dbReference type="GO" id="GO:0019752">
    <property type="term" value="P:carboxylic acid metabolic process"/>
    <property type="evidence" value="ECO:0007669"/>
    <property type="project" value="InterPro"/>
</dbReference>
<gene>
    <name evidence="8" type="ORF">SASC598J21_010660</name>
</gene>
<proteinExistence type="inferred from homology"/>